<proteinExistence type="predicted"/>
<dbReference type="InterPro" id="IPR036583">
    <property type="entry name" value="23S_rRNA_IVS_sf"/>
</dbReference>
<dbReference type="KEGG" id="csal:NBC122_01533"/>
<dbReference type="SUPFAM" id="SSF158446">
    <property type="entry name" value="IVS-encoded protein-like"/>
    <property type="match status" value="1"/>
</dbReference>
<dbReference type="NCBIfam" id="TIGR02436">
    <property type="entry name" value="four helix bundle protein"/>
    <property type="match status" value="1"/>
</dbReference>
<dbReference type="PANTHER" id="PTHR38471:SF2">
    <property type="entry name" value="FOUR HELIX BUNDLE PROTEIN"/>
    <property type="match status" value="1"/>
</dbReference>
<dbReference type="PANTHER" id="PTHR38471">
    <property type="entry name" value="FOUR HELIX BUNDLE PROTEIN"/>
    <property type="match status" value="1"/>
</dbReference>
<dbReference type="InterPro" id="IPR012657">
    <property type="entry name" value="23S_rRNA-intervening_sequence"/>
</dbReference>
<keyword evidence="2" id="KW-1185">Reference proteome</keyword>
<dbReference type="AlphaFoldDB" id="A0A4P6ZFF6"/>
<evidence type="ECO:0008006" key="3">
    <source>
        <dbReference type="Google" id="ProtNLM"/>
    </source>
</evidence>
<dbReference type="RefSeq" id="WP_133439788.1">
    <property type="nucleotide sequence ID" value="NZ_CP037954.1"/>
</dbReference>
<evidence type="ECO:0000313" key="1">
    <source>
        <dbReference type="EMBL" id="QBO58348.1"/>
    </source>
</evidence>
<dbReference type="Gene3D" id="1.20.1440.60">
    <property type="entry name" value="23S rRNA-intervening sequence"/>
    <property type="match status" value="1"/>
</dbReference>
<dbReference type="OrthoDB" id="9811959at2"/>
<dbReference type="CDD" id="cd16377">
    <property type="entry name" value="23S_rRNA_IVP_like"/>
    <property type="match status" value="1"/>
</dbReference>
<accession>A0A4P6ZFF6</accession>
<evidence type="ECO:0000313" key="2">
    <source>
        <dbReference type="Proteomes" id="UP000294419"/>
    </source>
</evidence>
<dbReference type="Proteomes" id="UP000294419">
    <property type="component" value="Chromosome"/>
</dbReference>
<reference evidence="1 2" key="1">
    <citation type="submission" date="2019-03" db="EMBL/GenBank/DDBJ databases">
        <authorList>
            <person name="Kim H."/>
            <person name="Yu S.-M."/>
        </authorList>
    </citation>
    <scope>NUCLEOTIDE SEQUENCE [LARGE SCALE GENOMIC DNA]</scope>
    <source>
        <strain evidence="1 2">NBC122</strain>
    </source>
</reference>
<name>A0A4P6ZFF6_9FLAO</name>
<protein>
    <recommendedName>
        <fullName evidence="3">Four helix bundle protein</fullName>
    </recommendedName>
</protein>
<dbReference type="EMBL" id="CP037954">
    <property type="protein sequence ID" value="QBO58348.1"/>
    <property type="molecule type" value="Genomic_DNA"/>
</dbReference>
<organism evidence="1 2">
    <name type="scientific">Chryseobacterium salivictor</name>
    <dbReference type="NCBI Taxonomy" id="2547600"/>
    <lineage>
        <taxon>Bacteria</taxon>
        <taxon>Pseudomonadati</taxon>
        <taxon>Bacteroidota</taxon>
        <taxon>Flavobacteriia</taxon>
        <taxon>Flavobacteriales</taxon>
        <taxon>Weeksellaceae</taxon>
        <taxon>Chryseobacterium group</taxon>
        <taxon>Chryseobacterium</taxon>
    </lineage>
</organism>
<sequence>MNNHKDLLVYQKSLDLVELIYRITQSFPAEEKFGLTSQLRRCAVSLPSNIAEGAGRKGTKEFIHFLYIALGSLNEAETQMEISRRLGFIADLTAFTELFLHIKRMLLKLIDKLDGK</sequence>
<dbReference type="Pfam" id="PF05635">
    <property type="entry name" value="23S_rRNA_IVP"/>
    <property type="match status" value="1"/>
</dbReference>
<gene>
    <name evidence="1" type="ORF">NBC122_01533</name>
</gene>